<dbReference type="InterPro" id="IPR007000">
    <property type="entry name" value="PLipase_B-like"/>
</dbReference>
<comment type="similarity">
    <text evidence="1 7">Belongs to the phospholipase B-like family.</text>
</comment>
<dbReference type="GO" id="GO:0009395">
    <property type="term" value="P:phospholipid catabolic process"/>
    <property type="evidence" value="ECO:0007669"/>
    <property type="project" value="TreeGrafter"/>
</dbReference>
<comment type="function">
    <text evidence="7">Putative phospholipase.</text>
</comment>
<evidence type="ECO:0000256" key="7">
    <source>
        <dbReference type="RuleBase" id="RU364138"/>
    </source>
</evidence>
<organism evidence="9 10">
    <name type="scientific">Volvox reticuliferus</name>
    <dbReference type="NCBI Taxonomy" id="1737510"/>
    <lineage>
        <taxon>Eukaryota</taxon>
        <taxon>Viridiplantae</taxon>
        <taxon>Chlorophyta</taxon>
        <taxon>core chlorophytes</taxon>
        <taxon>Chlorophyceae</taxon>
        <taxon>CS clade</taxon>
        <taxon>Chlamydomonadales</taxon>
        <taxon>Volvocaceae</taxon>
        <taxon>Volvox</taxon>
    </lineage>
</organism>
<dbReference type="AlphaFoldDB" id="A0A8J4D305"/>
<evidence type="ECO:0000256" key="5">
    <source>
        <dbReference type="ARBA" id="ARBA00023098"/>
    </source>
</evidence>
<keyword evidence="5 7" id="KW-0443">Lipid metabolism</keyword>
<evidence type="ECO:0000256" key="3">
    <source>
        <dbReference type="ARBA" id="ARBA00022801"/>
    </source>
</evidence>
<accession>A0A8J4D305</accession>
<keyword evidence="2" id="KW-0732">Signal</keyword>
<keyword evidence="4 7" id="KW-0442">Lipid degradation</keyword>
<dbReference type="PANTHER" id="PTHR12370:SF3">
    <property type="entry name" value="PHOSPHOLIPASE B-LIKE 2-RELATED"/>
    <property type="match status" value="1"/>
</dbReference>
<dbReference type="GO" id="GO:0005576">
    <property type="term" value="C:extracellular region"/>
    <property type="evidence" value="ECO:0007669"/>
    <property type="project" value="TreeGrafter"/>
</dbReference>
<name>A0A8J4D305_9CHLO</name>
<protein>
    <recommendedName>
        <fullName evidence="7">Phospholipase B-like</fullName>
        <ecNumber evidence="7">3.1.1.-</ecNumber>
    </recommendedName>
</protein>
<feature type="compositionally biased region" description="Low complexity" evidence="8">
    <location>
        <begin position="342"/>
        <end position="353"/>
    </location>
</feature>
<dbReference type="Proteomes" id="UP000722791">
    <property type="component" value="Unassembled WGS sequence"/>
</dbReference>
<dbReference type="GO" id="GO:0004620">
    <property type="term" value="F:phospholipase activity"/>
    <property type="evidence" value="ECO:0007669"/>
    <property type="project" value="InterPro"/>
</dbReference>
<dbReference type="Pfam" id="PF04916">
    <property type="entry name" value="Phospholip_B"/>
    <property type="match status" value="2"/>
</dbReference>
<reference evidence="9" key="1">
    <citation type="journal article" date="2021" name="Proc. Natl. Acad. Sci. U.S.A.">
        <title>Three genomes in the algal genus Volvox reveal the fate of a haploid sex-determining region after a transition to homothallism.</title>
        <authorList>
            <person name="Yamamoto K."/>
            <person name="Hamaji T."/>
            <person name="Kawai-Toyooka H."/>
            <person name="Matsuzaki R."/>
            <person name="Takahashi F."/>
            <person name="Nishimura Y."/>
            <person name="Kawachi M."/>
            <person name="Noguchi H."/>
            <person name="Minakuchi Y."/>
            <person name="Umen J.G."/>
            <person name="Toyoda A."/>
            <person name="Nozaki H."/>
        </authorList>
    </citation>
    <scope>NUCLEOTIDE SEQUENCE</scope>
    <source>
        <strain evidence="9">NIES-3785</strain>
    </source>
</reference>
<evidence type="ECO:0000313" key="10">
    <source>
        <dbReference type="Proteomes" id="UP000722791"/>
    </source>
</evidence>
<evidence type="ECO:0000256" key="4">
    <source>
        <dbReference type="ARBA" id="ARBA00022963"/>
    </source>
</evidence>
<proteinExistence type="inferred from homology"/>
<comment type="caution">
    <text evidence="9">The sequence shown here is derived from an EMBL/GenBank/DDBJ whole genome shotgun (WGS) entry which is preliminary data.</text>
</comment>
<evidence type="ECO:0000313" key="9">
    <source>
        <dbReference type="EMBL" id="GIL94290.1"/>
    </source>
</evidence>
<dbReference type="Gene3D" id="3.60.60.30">
    <property type="match status" value="1"/>
</dbReference>
<feature type="non-terminal residue" evidence="9">
    <location>
        <position position="438"/>
    </location>
</feature>
<evidence type="ECO:0000256" key="1">
    <source>
        <dbReference type="ARBA" id="ARBA00007835"/>
    </source>
</evidence>
<dbReference type="EMBL" id="BNCQ01000001">
    <property type="protein sequence ID" value="GIL94290.1"/>
    <property type="molecule type" value="Genomic_DNA"/>
</dbReference>
<gene>
    <name evidence="9" type="ORF">Vretimale_536</name>
</gene>
<feature type="region of interest" description="Disordered" evidence="8">
    <location>
        <begin position="335"/>
        <end position="361"/>
    </location>
</feature>
<dbReference type="PANTHER" id="PTHR12370">
    <property type="entry name" value="PHOSPHOLIPASE B-RELATED"/>
    <property type="match status" value="1"/>
</dbReference>
<evidence type="ECO:0000256" key="6">
    <source>
        <dbReference type="ARBA" id="ARBA00023180"/>
    </source>
</evidence>
<keyword evidence="6" id="KW-0325">Glycoprotein</keyword>
<evidence type="ECO:0000256" key="8">
    <source>
        <dbReference type="SAM" id="MobiDB-lite"/>
    </source>
</evidence>
<dbReference type="EC" id="3.1.1.-" evidence="7"/>
<feature type="region of interest" description="Disordered" evidence="8">
    <location>
        <begin position="387"/>
        <end position="438"/>
    </location>
</feature>
<keyword evidence="3 7" id="KW-0378">Hydrolase</keyword>
<sequence>MARLGAQCAGLAALTLLLLFLISLQCHFIGILASRVTSSVRLGGHGTRGNGRLSAVSQSHVESKEGLLDLVTLRRGNVYAINVNGDSTFRLEPIDMTRLQLSRNPLTATSFTAALRASYPGENVGWAWFADTYWEDGWYRLEIRIDEDAPFPDVIKARAAGFVEGNLQGQHIYRYWTNYRSNEYFGRGGMPSQELYEWFDEQYNWMMRHVERATGWSLGMLRGAEQPIDDTATTTTTAATASATAFKSYDPELDLEGSRGAAAGTAGGGGGGSVGSVDRRYWMLVGLVAAQFEGLTAGFWASVTDSERNMTWHELYALNAVGDMYELNVLFPPSAQTPSREAGSSGVATSAAAPKRHYTPGHGEVGEYGYGEMLDCSALIKLEVGGSNDEEADGDIDGDGAESGCRSGSGFWGSGAAEGLSLDGGLWSRGSGHRSVRR</sequence>
<evidence type="ECO:0000256" key="2">
    <source>
        <dbReference type="ARBA" id="ARBA00022729"/>
    </source>
</evidence>
<feature type="compositionally biased region" description="Acidic residues" evidence="8">
    <location>
        <begin position="388"/>
        <end position="400"/>
    </location>
</feature>